<proteinExistence type="predicted"/>
<organism evidence="1 2">
    <name type="scientific">Methylobacterium adhaesivum</name>
    <dbReference type="NCBI Taxonomy" id="333297"/>
    <lineage>
        <taxon>Bacteria</taxon>
        <taxon>Pseudomonadati</taxon>
        <taxon>Pseudomonadota</taxon>
        <taxon>Alphaproteobacteria</taxon>
        <taxon>Hyphomicrobiales</taxon>
        <taxon>Methylobacteriaceae</taxon>
        <taxon>Methylobacterium</taxon>
    </lineage>
</organism>
<sequence>MQFEMVKAMSFTESLLFTAGQVFGAKQSAPTEDLNSVSDMLAFAAQING</sequence>
<accession>A0ABT8BJY7</accession>
<name>A0ABT8BJY7_9HYPH</name>
<protein>
    <submittedName>
        <fullName evidence="1">Uncharacterized protein</fullName>
    </submittedName>
</protein>
<evidence type="ECO:0000313" key="2">
    <source>
        <dbReference type="Proteomes" id="UP001224644"/>
    </source>
</evidence>
<gene>
    <name evidence="1" type="ORF">QWZ12_18000</name>
</gene>
<keyword evidence="2" id="KW-1185">Reference proteome</keyword>
<dbReference type="EMBL" id="JAUFPX010000017">
    <property type="protein sequence ID" value="MDN3592489.1"/>
    <property type="molecule type" value="Genomic_DNA"/>
</dbReference>
<evidence type="ECO:0000313" key="1">
    <source>
        <dbReference type="EMBL" id="MDN3592489.1"/>
    </source>
</evidence>
<comment type="caution">
    <text evidence="1">The sequence shown here is derived from an EMBL/GenBank/DDBJ whole genome shotgun (WGS) entry which is preliminary data.</text>
</comment>
<dbReference type="RefSeq" id="WP_238228176.1">
    <property type="nucleotide sequence ID" value="NZ_BPQD01000041.1"/>
</dbReference>
<dbReference type="Proteomes" id="UP001224644">
    <property type="component" value="Unassembled WGS sequence"/>
</dbReference>
<reference evidence="2" key="1">
    <citation type="journal article" date="2019" name="Int. J. Syst. Evol. Microbiol.">
        <title>The Global Catalogue of Microorganisms (GCM) 10K type strain sequencing project: providing services to taxonomists for standard genome sequencing and annotation.</title>
        <authorList>
            <consortium name="The Broad Institute Genomics Platform"/>
            <consortium name="The Broad Institute Genome Sequencing Center for Infectious Disease"/>
            <person name="Wu L."/>
            <person name="Ma J."/>
        </authorList>
    </citation>
    <scope>NUCLEOTIDE SEQUENCE [LARGE SCALE GENOMIC DNA]</scope>
    <source>
        <strain evidence="2">CECT 7069</strain>
    </source>
</reference>